<evidence type="ECO:0000313" key="1">
    <source>
        <dbReference type="EMBL" id="KMS58929.1"/>
    </source>
</evidence>
<reference evidence="1 2" key="1">
    <citation type="journal article" date="2015" name="G3 (Bethesda)">
        <title>Insights into Ongoing Evolution of the Hexachlorocyclohexane Catabolic Pathway from Comparative Genomics of Ten Sphingomonadaceae Strains.</title>
        <authorList>
            <person name="Pearce S.L."/>
            <person name="Oakeshott J.G."/>
            <person name="Pandey G."/>
        </authorList>
    </citation>
    <scope>NUCLEOTIDE SEQUENCE [LARGE SCALE GENOMIC DNA]</scope>
    <source>
        <strain evidence="1 2">LL02</strain>
    </source>
</reference>
<evidence type="ECO:0000313" key="2">
    <source>
        <dbReference type="Proteomes" id="UP000052268"/>
    </source>
</evidence>
<keyword evidence="2" id="KW-1185">Reference proteome</keyword>
<dbReference type="Proteomes" id="UP000052268">
    <property type="component" value="Unassembled WGS sequence"/>
</dbReference>
<protein>
    <submittedName>
        <fullName evidence="1">Uncharacterized protein</fullName>
    </submittedName>
</protein>
<proteinExistence type="predicted"/>
<organism evidence="1 2">
    <name type="scientific">Novosphingobium barchaimii LL02</name>
    <dbReference type="NCBI Taxonomy" id="1114963"/>
    <lineage>
        <taxon>Bacteria</taxon>
        <taxon>Pseudomonadati</taxon>
        <taxon>Pseudomonadota</taxon>
        <taxon>Alphaproteobacteria</taxon>
        <taxon>Sphingomonadales</taxon>
        <taxon>Sphingomonadaceae</taxon>
        <taxon>Novosphingobium</taxon>
    </lineage>
</organism>
<sequence length="42" mass="4686">MKGLDGLPIFTRLTLQDLGQLRPECIGRFRGPPIALANFVEM</sequence>
<accession>A0A0J7Y4X7</accession>
<dbReference type="EMBL" id="JACU01000003">
    <property type="protein sequence ID" value="KMS58929.1"/>
    <property type="molecule type" value="Genomic_DNA"/>
</dbReference>
<dbReference type="AlphaFoldDB" id="A0A0J7Y4X7"/>
<comment type="caution">
    <text evidence="1">The sequence shown here is derived from an EMBL/GenBank/DDBJ whole genome shotgun (WGS) entry which is preliminary data.</text>
</comment>
<name>A0A0J7Y4X7_9SPHN</name>
<gene>
    <name evidence="1" type="ORF">V474_12950</name>
</gene>